<comment type="caution">
    <text evidence="1">The sequence shown here is derived from an EMBL/GenBank/DDBJ whole genome shotgun (WGS) entry which is preliminary data.</text>
</comment>
<evidence type="ECO:0000313" key="2">
    <source>
        <dbReference type="Proteomes" id="UP000287651"/>
    </source>
</evidence>
<gene>
    <name evidence="1" type="ORF">B296_00023136</name>
</gene>
<organism evidence="1 2">
    <name type="scientific">Ensete ventricosum</name>
    <name type="common">Abyssinian banana</name>
    <name type="synonym">Musa ensete</name>
    <dbReference type="NCBI Taxonomy" id="4639"/>
    <lineage>
        <taxon>Eukaryota</taxon>
        <taxon>Viridiplantae</taxon>
        <taxon>Streptophyta</taxon>
        <taxon>Embryophyta</taxon>
        <taxon>Tracheophyta</taxon>
        <taxon>Spermatophyta</taxon>
        <taxon>Magnoliopsida</taxon>
        <taxon>Liliopsida</taxon>
        <taxon>Zingiberales</taxon>
        <taxon>Musaceae</taxon>
        <taxon>Ensete</taxon>
    </lineage>
</organism>
<reference evidence="1 2" key="1">
    <citation type="journal article" date="2014" name="Agronomy (Basel)">
        <title>A Draft Genome Sequence for Ensete ventricosum, the Drought-Tolerant Tree Against Hunger.</title>
        <authorList>
            <person name="Harrison J."/>
            <person name="Moore K.A."/>
            <person name="Paszkiewicz K."/>
            <person name="Jones T."/>
            <person name="Grant M."/>
            <person name="Ambacheew D."/>
            <person name="Muzemil S."/>
            <person name="Studholme D.J."/>
        </authorList>
    </citation>
    <scope>NUCLEOTIDE SEQUENCE [LARGE SCALE GENOMIC DNA]</scope>
</reference>
<evidence type="ECO:0000313" key="1">
    <source>
        <dbReference type="EMBL" id="RRT63442.1"/>
    </source>
</evidence>
<dbReference type="EMBL" id="AMZH03006593">
    <property type="protein sequence ID" value="RRT63442.1"/>
    <property type="molecule type" value="Genomic_DNA"/>
</dbReference>
<dbReference type="AlphaFoldDB" id="A0A426ZHH9"/>
<accession>A0A426ZHH9</accession>
<name>A0A426ZHH9_ENSVE</name>
<dbReference type="Proteomes" id="UP000287651">
    <property type="component" value="Unassembled WGS sequence"/>
</dbReference>
<sequence length="127" mass="13417">MAAFAASSPAATAVLGGARLSSSLSAASRTPVLHLPPPPRRHFSTHPLPLSCGILSSINTRFNLLSLYHADFTAKFSLADVARFASLRVRASSSSEESSGSVQTDELLTDLKEKVCLNILLSHVIVS</sequence>
<proteinExistence type="predicted"/>
<protein>
    <submittedName>
        <fullName evidence="1">Uncharacterized protein</fullName>
    </submittedName>
</protein>